<evidence type="ECO:0000256" key="1">
    <source>
        <dbReference type="SAM" id="Phobius"/>
    </source>
</evidence>
<dbReference type="AlphaFoldDB" id="A0A1I4IJA2"/>
<proteinExistence type="predicted"/>
<reference evidence="3 4" key="1">
    <citation type="submission" date="2016-10" db="EMBL/GenBank/DDBJ databases">
        <authorList>
            <person name="de Groot N.N."/>
        </authorList>
    </citation>
    <scope>NUCLEOTIDE SEQUENCE [LARGE SCALE GENOMIC DNA]</scope>
    <source>
        <strain evidence="3 4">ATCC 51327</strain>
    </source>
</reference>
<dbReference type="OrthoDB" id="5405951at2"/>
<keyword evidence="1" id="KW-0812">Transmembrane</keyword>
<dbReference type="STRING" id="29563.SAMN02983006_01442"/>
<dbReference type="InterPro" id="IPR021309">
    <property type="entry name" value="YgaP-like_TM"/>
</dbReference>
<dbReference type="Pfam" id="PF11127">
    <property type="entry name" value="YgaP-like_TM"/>
    <property type="match status" value="1"/>
</dbReference>
<feature type="transmembrane region" description="Helical" evidence="1">
    <location>
        <begin position="32"/>
        <end position="55"/>
    </location>
</feature>
<dbReference type="EMBL" id="FOTI01000017">
    <property type="protein sequence ID" value="SFL54398.1"/>
    <property type="molecule type" value="Genomic_DNA"/>
</dbReference>
<organism evidence="3 4">
    <name type="scientific">Halanaerobium salsuginis</name>
    <dbReference type="NCBI Taxonomy" id="29563"/>
    <lineage>
        <taxon>Bacteria</taxon>
        <taxon>Bacillati</taxon>
        <taxon>Bacillota</taxon>
        <taxon>Clostridia</taxon>
        <taxon>Halanaerobiales</taxon>
        <taxon>Halanaerobiaceae</taxon>
        <taxon>Halanaerobium</taxon>
    </lineage>
</organism>
<sequence length="63" mass="7089">MKNVGKTDRIIRLVVGVILLAMIFFLESNWRFLGLIGLIPLYTGLSGSCLLYKFLGINTCPRE</sequence>
<feature type="transmembrane region" description="Helical" evidence="1">
    <location>
        <begin position="9"/>
        <end position="26"/>
    </location>
</feature>
<evidence type="ECO:0000259" key="2">
    <source>
        <dbReference type="Pfam" id="PF11127"/>
    </source>
</evidence>
<keyword evidence="1" id="KW-1133">Transmembrane helix</keyword>
<evidence type="ECO:0000313" key="4">
    <source>
        <dbReference type="Proteomes" id="UP000199006"/>
    </source>
</evidence>
<dbReference type="RefSeq" id="WP_089861470.1">
    <property type="nucleotide sequence ID" value="NZ_FOTI01000017.1"/>
</dbReference>
<name>A0A1I4IJA2_9FIRM</name>
<feature type="domain" description="Inner membrane protein YgaP-like transmembrane" evidence="2">
    <location>
        <begin position="1"/>
        <end position="62"/>
    </location>
</feature>
<gene>
    <name evidence="3" type="ORF">SAMN02983006_01442</name>
</gene>
<keyword evidence="1" id="KW-0472">Membrane</keyword>
<evidence type="ECO:0000313" key="3">
    <source>
        <dbReference type="EMBL" id="SFL54398.1"/>
    </source>
</evidence>
<keyword evidence="4" id="KW-1185">Reference proteome</keyword>
<dbReference type="Proteomes" id="UP000199006">
    <property type="component" value="Unassembled WGS sequence"/>
</dbReference>
<accession>A0A1I4IJA2</accession>
<protein>
    <recommendedName>
        <fullName evidence="2">Inner membrane protein YgaP-like transmembrane domain-containing protein</fullName>
    </recommendedName>
</protein>